<evidence type="ECO:0000256" key="1">
    <source>
        <dbReference type="SAM" id="Phobius"/>
    </source>
</evidence>
<keyword evidence="1" id="KW-0472">Membrane</keyword>
<dbReference type="InterPro" id="IPR056780">
    <property type="entry name" value="Renin_r_C"/>
</dbReference>
<name>A0A1V9XM23_9ACAR</name>
<feature type="transmembrane region" description="Helical" evidence="1">
    <location>
        <begin position="295"/>
        <end position="321"/>
    </location>
</feature>
<dbReference type="STRING" id="418985.A0A1V9XM23"/>
<dbReference type="PANTHER" id="PTHR13351">
    <property type="entry name" value="RENIN RECEPTOR"/>
    <property type="match status" value="1"/>
</dbReference>
<dbReference type="Pfam" id="PF07850">
    <property type="entry name" value="Renin_r"/>
    <property type="match status" value="1"/>
</dbReference>
<dbReference type="FunCoup" id="A0A1V9XM23">
    <property type="interactions" value="475"/>
</dbReference>
<dbReference type="Proteomes" id="UP000192247">
    <property type="component" value="Unassembled WGS sequence"/>
</dbReference>
<keyword evidence="4" id="KW-0675">Receptor</keyword>
<dbReference type="GO" id="GO:0038023">
    <property type="term" value="F:signaling receptor activity"/>
    <property type="evidence" value="ECO:0007669"/>
    <property type="project" value="InterPro"/>
</dbReference>
<accession>A0A1V9XM23</accession>
<reference evidence="4 5" key="1">
    <citation type="journal article" date="2017" name="Gigascience">
        <title>Draft genome of the honey bee ectoparasitic mite, Tropilaelaps mercedesae, is shaped by the parasitic life history.</title>
        <authorList>
            <person name="Dong X."/>
            <person name="Armstrong S.D."/>
            <person name="Xia D."/>
            <person name="Makepeace B.L."/>
            <person name="Darby A.C."/>
            <person name="Kadowaki T."/>
        </authorList>
    </citation>
    <scope>NUCLEOTIDE SEQUENCE [LARGE SCALE GENOMIC DNA]</scope>
    <source>
        <strain evidence="4">Wuxi-XJTLU</strain>
    </source>
</reference>
<comment type="caution">
    <text evidence="4">The sequence shown here is derived from an EMBL/GenBank/DDBJ whole genome shotgun (WGS) entry which is preliminary data.</text>
</comment>
<dbReference type="PANTHER" id="PTHR13351:SF1">
    <property type="entry name" value="RENIN RECEPTOR"/>
    <property type="match status" value="1"/>
</dbReference>
<evidence type="ECO:0000313" key="5">
    <source>
        <dbReference type="Proteomes" id="UP000192247"/>
    </source>
</evidence>
<feature type="signal peptide" evidence="2">
    <location>
        <begin position="1"/>
        <end position="18"/>
    </location>
</feature>
<sequence length="340" mass="37992">MFASVGVTALLLPLVVAAGSVRFPVVQDDIRFNAAIDTIRSSQVADLLSALNGYDVQQPGGAAWRGLRSYNPLRHPTLFLVADFELAPSGTELTMNSNLRFKLDNDNQLDNEFALFKARSVRRWPEAEGRMQAVDAGIADSDDGQAERLREAVGLLRDGRFDVSKQPDRAFLLEYYTLKNIISEAAKAPVDEIPSNVYWLRMNSLRLLAAEYGLNSKKVQRATELFSQIVGTATGMLETHPRSLLMVIQEEQDGLVSNASAVLDRSRRDVEIQENVPLADKPWNLAHQYAKDYHVVFAITTFTMLVLFLAVSATSASLWFMDPGRDSIIYRMTSQRMKMD</sequence>
<dbReference type="EMBL" id="MNPL01007775">
    <property type="protein sequence ID" value="OQR74560.1"/>
    <property type="molecule type" value="Genomic_DNA"/>
</dbReference>
<dbReference type="InParanoid" id="A0A1V9XM23"/>
<keyword evidence="2" id="KW-0732">Signal</keyword>
<evidence type="ECO:0000259" key="3">
    <source>
        <dbReference type="Pfam" id="PF07850"/>
    </source>
</evidence>
<evidence type="ECO:0000256" key="2">
    <source>
        <dbReference type="SAM" id="SignalP"/>
    </source>
</evidence>
<organism evidence="4 5">
    <name type="scientific">Tropilaelaps mercedesae</name>
    <dbReference type="NCBI Taxonomy" id="418985"/>
    <lineage>
        <taxon>Eukaryota</taxon>
        <taxon>Metazoa</taxon>
        <taxon>Ecdysozoa</taxon>
        <taxon>Arthropoda</taxon>
        <taxon>Chelicerata</taxon>
        <taxon>Arachnida</taxon>
        <taxon>Acari</taxon>
        <taxon>Parasitiformes</taxon>
        <taxon>Mesostigmata</taxon>
        <taxon>Gamasina</taxon>
        <taxon>Dermanyssoidea</taxon>
        <taxon>Laelapidae</taxon>
        <taxon>Tropilaelaps</taxon>
    </lineage>
</organism>
<feature type="domain" description="Renin receptor-like C-terminal transmembrane spanning segment" evidence="3">
    <location>
        <begin position="280"/>
        <end position="340"/>
    </location>
</feature>
<dbReference type="GO" id="GO:0009897">
    <property type="term" value="C:external side of plasma membrane"/>
    <property type="evidence" value="ECO:0007669"/>
    <property type="project" value="TreeGrafter"/>
</dbReference>
<feature type="chain" id="PRO_5012461328" evidence="2">
    <location>
        <begin position="19"/>
        <end position="340"/>
    </location>
</feature>
<protein>
    <submittedName>
        <fullName evidence="4">Renin receptor-like</fullName>
    </submittedName>
</protein>
<dbReference type="InterPro" id="IPR012493">
    <property type="entry name" value="Renin_rcpt"/>
</dbReference>
<evidence type="ECO:0000313" key="4">
    <source>
        <dbReference type="EMBL" id="OQR74560.1"/>
    </source>
</evidence>
<dbReference type="OrthoDB" id="7866065at2759"/>
<keyword evidence="5" id="KW-1185">Reference proteome</keyword>
<proteinExistence type="predicted"/>
<keyword evidence="1" id="KW-1133">Transmembrane helix</keyword>
<dbReference type="AlphaFoldDB" id="A0A1V9XM23"/>
<keyword evidence="1" id="KW-0812">Transmembrane</keyword>
<dbReference type="GO" id="GO:0030177">
    <property type="term" value="P:positive regulation of Wnt signaling pathway"/>
    <property type="evidence" value="ECO:0007669"/>
    <property type="project" value="TreeGrafter"/>
</dbReference>
<gene>
    <name evidence="4" type="ORF">BIW11_00944</name>
</gene>